<dbReference type="NCBIfam" id="TIGR00815">
    <property type="entry name" value="sulP"/>
    <property type="match status" value="1"/>
</dbReference>
<feature type="transmembrane region" description="Helical" evidence="5">
    <location>
        <begin position="104"/>
        <end position="125"/>
    </location>
</feature>
<feature type="transmembrane region" description="Helical" evidence="5">
    <location>
        <begin position="208"/>
        <end position="225"/>
    </location>
</feature>
<dbReference type="SUPFAM" id="SSF52091">
    <property type="entry name" value="SpoIIaa-like"/>
    <property type="match status" value="1"/>
</dbReference>
<feature type="transmembrane region" description="Helical" evidence="5">
    <location>
        <begin position="294"/>
        <end position="314"/>
    </location>
</feature>
<dbReference type="InterPro" id="IPR036513">
    <property type="entry name" value="STAS_dom_sf"/>
</dbReference>
<feature type="transmembrane region" description="Helical" evidence="5">
    <location>
        <begin position="55"/>
        <end position="71"/>
    </location>
</feature>
<feature type="transmembrane region" description="Helical" evidence="5">
    <location>
        <begin position="176"/>
        <end position="201"/>
    </location>
</feature>
<dbReference type="PANTHER" id="PTHR11814">
    <property type="entry name" value="SULFATE TRANSPORTER"/>
    <property type="match status" value="1"/>
</dbReference>
<dbReference type="GO" id="GO:0055085">
    <property type="term" value="P:transmembrane transport"/>
    <property type="evidence" value="ECO:0007669"/>
    <property type="project" value="InterPro"/>
</dbReference>
<evidence type="ECO:0000256" key="1">
    <source>
        <dbReference type="ARBA" id="ARBA00004141"/>
    </source>
</evidence>
<feature type="transmembrane region" description="Helical" evidence="5">
    <location>
        <begin position="78"/>
        <end position="98"/>
    </location>
</feature>
<evidence type="ECO:0000256" key="3">
    <source>
        <dbReference type="ARBA" id="ARBA00022989"/>
    </source>
</evidence>
<feature type="transmembrane region" description="Helical" evidence="5">
    <location>
        <begin position="334"/>
        <end position="367"/>
    </location>
</feature>
<organism evidence="7 8">
    <name type="scientific">Bradymonas sediminis</name>
    <dbReference type="NCBI Taxonomy" id="1548548"/>
    <lineage>
        <taxon>Bacteria</taxon>
        <taxon>Deltaproteobacteria</taxon>
        <taxon>Bradymonadales</taxon>
        <taxon>Bradymonadaceae</taxon>
        <taxon>Bradymonas</taxon>
    </lineage>
</organism>
<feature type="domain" description="STAS" evidence="6">
    <location>
        <begin position="443"/>
        <end position="558"/>
    </location>
</feature>
<feature type="transmembrane region" description="Helical" evidence="5">
    <location>
        <begin position="258"/>
        <end position="282"/>
    </location>
</feature>
<protein>
    <submittedName>
        <fullName evidence="7">Sodium-independent anion transporter</fullName>
    </submittedName>
</protein>
<dbReference type="InterPro" id="IPR002645">
    <property type="entry name" value="STAS_dom"/>
</dbReference>
<proteinExistence type="predicted"/>
<dbReference type="CDD" id="cd07042">
    <property type="entry name" value="STAS_SulP_like_sulfate_transporter"/>
    <property type="match status" value="1"/>
</dbReference>
<dbReference type="GO" id="GO:0016020">
    <property type="term" value="C:membrane"/>
    <property type="evidence" value="ECO:0007669"/>
    <property type="project" value="UniProtKB-SubCell"/>
</dbReference>
<dbReference type="Pfam" id="PF01740">
    <property type="entry name" value="STAS"/>
    <property type="match status" value="1"/>
</dbReference>
<feature type="transmembrane region" description="Helical" evidence="5">
    <location>
        <begin position="388"/>
        <end position="419"/>
    </location>
</feature>
<dbReference type="KEGG" id="bsed:DN745_01525"/>
<dbReference type="Gene3D" id="3.30.750.24">
    <property type="entry name" value="STAS domain"/>
    <property type="match status" value="1"/>
</dbReference>
<evidence type="ECO:0000256" key="5">
    <source>
        <dbReference type="SAM" id="Phobius"/>
    </source>
</evidence>
<keyword evidence="3 5" id="KW-1133">Transmembrane helix</keyword>
<evidence type="ECO:0000313" key="7">
    <source>
        <dbReference type="EMBL" id="AWV88081.1"/>
    </source>
</evidence>
<name>A0A2Z4FGI1_9DELT</name>
<dbReference type="Proteomes" id="UP000249799">
    <property type="component" value="Chromosome"/>
</dbReference>
<keyword evidence="4 5" id="KW-0472">Membrane</keyword>
<evidence type="ECO:0000313" key="8">
    <source>
        <dbReference type="Proteomes" id="UP000249799"/>
    </source>
</evidence>
<dbReference type="Pfam" id="PF00916">
    <property type="entry name" value="Sulfate_transp"/>
    <property type="match status" value="1"/>
</dbReference>
<dbReference type="PROSITE" id="PS50801">
    <property type="entry name" value="STAS"/>
    <property type="match status" value="1"/>
</dbReference>
<feature type="transmembrane region" description="Helical" evidence="5">
    <location>
        <begin position="137"/>
        <end position="156"/>
    </location>
</feature>
<sequence>MAYLERLARILPAFEWLPDYNKKWLRGDLSAGLTVGVIAVPQVMAYAMLAGVPPIHGLYASLVPLIVYALMGTSRQLASGPVATSLLIIAAGLAGLAEPFSPEYVGLVLLTTLMVGLTQVVMGVFRLGFIVNFLSRPVIVGFMTAAPLIIASSQIGNLLGLELTQTQYITDLFVGVFAQFSNIDTLPLGIGMATIAIMLGIEFFKPSAPSALVVMVLGIVAAWALNLEAYGLEVVGKVPAGLPAFVLPTLDLELMRKLIPTSLTVALEQCMVVMSLGAAFAAKHKMTVRPNKELIAVGAANTMGSFFGGVPVSGSFSRSAVNDQAGAKTPLANLISAGVVALTLMFFTPLFYHLPIAVLAAVIVVVALKLINIPQIRYLLKTKRRDAAVAFLTFGATLVLGIQTGILLGVAASVFLILWRISRPEIHELGRVPGTDEYRSLDNFSNAKVIPGIYLLRVDSSLSFANAETIRQKLLEPTTSTGKGFKVIILDATGINDLDTTSATMLAGVSESLGERQIELYIAGAKGPVRETIERSGLDKELGKTHFSLTVDEAVQRVQGIPEGDATVVPKTRAS</sequence>
<comment type="subcellular location">
    <subcellularLocation>
        <location evidence="1">Membrane</location>
        <topology evidence="1">Multi-pass membrane protein</topology>
    </subcellularLocation>
</comment>
<keyword evidence="2 5" id="KW-0812">Transmembrane</keyword>
<accession>A0A2Z4FGI1</accession>
<dbReference type="AlphaFoldDB" id="A0A2Z4FGI1"/>
<keyword evidence="8" id="KW-1185">Reference proteome</keyword>
<evidence type="ECO:0000256" key="2">
    <source>
        <dbReference type="ARBA" id="ARBA00022692"/>
    </source>
</evidence>
<dbReference type="InterPro" id="IPR001902">
    <property type="entry name" value="SLC26A/SulP_fam"/>
</dbReference>
<reference evidence="7 8" key="1">
    <citation type="submission" date="2018-06" db="EMBL/GenBank/DDBJ databases">
        <title>Lujinxingia sediminis gen. nov. sp. nov., a new facultative anaerobic member of the class Deltaproteobacteria, and proposal of Lujinxingaceae fam. nov.</title>
        <authorList>
            <person name="Guo L.-Y."/>
            <person name="Li C.-M."/>
            <person name="Wang S."/>
            <person name="Du Z.-J."/>
        </authorList>
    </citation>
    <scope>NUCLEOTIDE SEQUENCE [LARGE SCALE GENOMIC DNA]</scope>
    <source>
        <strain evidence="7 8">FA350</strain>
    </source>
</reference>
<dbReference type="InterPro" id="IPR011547">
    <property type="entry name" value="SLC26A/SulP_dom"/>
</dbReference>
<evidence type="ECO:0000256" key="4">
    <source>
        <dbReference type="ARBA" id="ARBA00023136"/>
    </source>
</evidence>
<dbReference type="OrthoDB" id="9769739at2"/>
<evidence type="ECO:0000259" key="6">
    <source>
        <dbReference type="PROSITE" id="PS50801"/>
    </source>
</evidence>
<dbReference type="EMBL" id="CP030032">
    <property type="protein sequence ID" value="AWV88081.1"/>
    <property type="molecule type" value="Genomic_DNA"/>
</dbReference>
<gene>
    <name evidence="7" type="ORF">DN745_01525</name>
</gene>
<feature type="transmembrane region" description="Helical" evidence="5">
    <location>
        <begin position="29"/>
        <end position="49"/>
    </location>
</feature>